<dbReference type="GeneID" id="54558293"/>
<protein>
    <submittedName>
        <fullName evidence="1">Uncharacterized protein</fullName>
    </submittedName>
</protein>
<accession>A0A6A6CW24</accession>
<evidence type="ECO:0000313" key="2">
    <source>
        <dbReference type="Proteomes" id="UP000799537"/>
    </source>
</evidence>
<name>A0A6A6CW24_ZASCE</name>
<sequence>MRPSLEQALLNVASTEGTKHLYLKLDEGRSSFGRLHGNTSLERYLNGPMHVPNKVVDVPLLEYYSLESTLNLLLAIADSCVPLRELHLPMDKFFSYEKRREEQVPEWDPEWFPHLQHKILRPFSHVHTIGLGDHAHRWLPPMSEPHLQDTVVNWFPALTSLAVPSYVDMRRLIATFPPGKFKHICIERCYYPIMWDQVRALLFHHRSSVVHVSLTKFVYKCRYERASRRLQDLLLWIADNLELQMLEFEGSKYHKIEFEGSKYHKTVYEDMKCAWQGDIKAQLSKFFESRYLFTKPITYVATDGESDDDDE</sequence>
<gene>
    <name evidence="1" type="ORF">M409DRAFT_19614</name>
</gene>
<dbReference type="AlphaFoldDB" id="A0A6A6CW24"/>
<dbReference type="EMBL" id="ML993586">
    <property type="protein sequence ID" value="KAF2169999.1"/>
    <property type="molecule type" value="Genomic_DNA"/>
</dbReference>
<organism evidence="1 2">
    <name type="scientific">Zasmidium cellare ATCC 36951</name>
    <dbReference type="NCBI Taxonomy" id="1080233"/>
    <lineage>
        <taxon>Eukaryota</taxon>
        <taxon>Fungi</taxon>
        <taxon>Dikarya</taxon>
        <taxon>Ascomycota</taxon>
        <taxon>Pezizomycotina</taxon>
        <taxon>Dothideomycetes</taxon>
        <taxon>Dothideomycetidae</taxon>
        <taxon>Mycosphaerellales</taxon>
        <taxon>Mycosphaerellaceae</taxon>
        <taxon>Zasmidium</taxon>
    </lineage>
</organism>
<reference evidence="1" key="1">
    <citation type="journal article" date="2020" name="Stud. Mycol.">
        <title>101 Dothideomycetes genomes: a test case for predicting lifestyles and emergence of pathogens.</title>
        <authorList>
            <person name="Haridas S."/>
            <person name="Albert R."/>
            <person name="Binder M."/>
            <person name="Bloem J."/>
            <person name="Labutti K."/>
            <person name="Salamov A."/>
            <person name="Andreopoulos B."/>
            <person name="Baker S."/>
            <person name="Barry K."/>
            <person name="Bills G."/>
            <person name="Bluhm B."/>
            <person name="Cannon C."/>
            <person name="Castanera R."/>
            <person name="Culley D."/>
            <person name="Daum C."/>
            <person name="Ezra D."/>
            <person name="Gonzalez J."/>
            <person name="Henrissat B."/>
            <person name="Kuo A."/>
            <person name="Liang C."/>
            <person name="Lipzen A."/>
            <person name="Lutzoni F."/>
            <person name="Magnuson J."/>
            <person name="Mondo S."/>
            <person name="Nolan M."/>
            <person name="Ohm R."/>
            <person name="Pangilinan J."/>
            <person name="Park H.-J."/>
            <person name="Ramirez L."/>
            <person name="Alfaro M."/>
            <person name="Sun H."/>
            <person name="Tritt A."/>
            <person name="Yoshinaga Y."/>
            <person name="Zwiers L.-H."/>
            <person name="Turgeon B."/>
            <person name="Goodwin S."/>
            <person name="Spatafora J."/>
            <person name="Crous P."/>
            <person name="Grigoriev I."/>
        </authorList>
    </citation>
    <scope>NUCLEOTIDE SEQUENCE</scope>
    <source>
        <strain evidence="1">ATCC 36951</strain>
    </source>
</reference>
<dbReference type="Proteomes" id="UP000799537">
    <property type="component" value="Unassembled WGS sequence"/>
</dbReference>
<evidence type="ECO:0000313" key="1">
    <source>
        <dbReference type="EMBL" id="KAF2169999.1"/>
    </source>
</evidence>
<keyword evidence="2" id="KW-1185">Reference proteome</keyword>
<dbReference type="RefSeq" id="XP_033670888.1">
    <property type="nucleotide sequence ID" value="XM_033805021.1"/>
</dbReference>
<proteinExistence type="predicted"/>